<feature type="compositionally biased region" description="Basic and acidic residues" evidence="1">
    <location>
        <begin position="499"/>
        <end position="522"/>
    </location>
</feature>
<feature type="compositionally biased region" description="Polar residues" evidence="1">
    <location>
        <begin position="468"/>
        <end position="477"/>
    </location>
</feature>
<dbReference type="GeneID" id="103582061"/>
<dbReference type="InterPro" id="IPR040095">
    <property type="entry name" value="KRBA1"/>
</dbReference>
<evidence type="ECO:0000256" key="1">
    <source>
        <dbReference type="SAM" id="MobiDB-lite"/>
    </source>
</evidence>
<dbReference type="RefSeq" id="XP_008561966.1">
    <property type="nucleotide sequence ID" value="XM_008563744.1"/>
</dbReference>
<evidence type="ECO:0000313" key="3">
    <source>
        <dbReference type="RefSeq" id="XP_008561966.1"/>
    </source>
</evidence>
<feature type="compositionally biased region" description="Polar residues" evidence="1">
    <location>
        <begin position="173"/>
        <end position="183"/>
    </location>
</feature>
<feature type="region of interest" description="Disordered" evidence="1">
    <location>
        <begin position="605"/>
        <end position="772"/>
    </location>
</feature>
<feature type="compositionally biased region" description="Basic and acidic residues" evidence="1">
    <location>
        <begin position="995"/>
        <end position="1005"/>
    </location>
</feature>
<feature type="region of interest" description="Disordered" evidence="1">
    <location>
        <begin position="105"/>
        <end position="184"/>
    </location>
</feature>
<feature type="region of interest" description="Disordered" evidence="1">
    <location>
        <begin position="812"/>
        <end position="835"/>
    </location>
</feature>
<protein>
    <submittedName>
        <fullName evidence="3">Protein KRBA1-like</fullName>
    </submittedName>
</protein>
<dbReference type="PANTHER" id="PTHR22740">
    <property type="entry name" value="PROTEIN KRBA1"/>
    <property type="match status" value="1"/>
</dbReference>
<feature type="compositionally biased region" description="Low complexity" evidence="1">
    <location>
        <begin position="652"/>
        <end position="671"/>
    </location>
</feature>
<sequence>MRRWVCRCAQSVSAKQPQGHGVHCSLSAGGQPRHSLHLTALVQLVKEIPEFLFGEGKGAVDSPESGAAGLDGERASPEAAVAVEPCTLRGLLSCLPDAPVSHPYLATTPTSSSSSSSPHRDGEQGSPLPLKTADKPRPTGQEGPRAPSEEPSPPTCSPGRKKSHRRQERGTMETGTSPGNSPLQGLINCLKEILVPGPQHPEPSPNLLPHLPGLGTSRPTRVELSLGSLPSGVKTEAVSGDCPLQGLLNCLKEIPEVQDGNPSPSGAGDPKLQEDQGAWKRNFGGPGHLQTLPPCPVPGAGSMLPVVKMENGWAQSPPGPVSCQFIRHTHGPSATRGVQVPSWSPVPPAGSASSSPLEALEACLKGIPQSGSLPPQPPATSWSRRPHPGDPGPQRPELWPHGSHTEEAAREPLLTLGLQGFARDGPDRPPGPQGTPASLSSSSSTDGDLDFRSPGGSEGQRNGKGSPAGSSPLQSLENCLKEIPVPRLQSAWSCSAVDRGPKRAEPRNWVADKEGLRGEACEPPHLGQGRAEVPPRSLPLASPQAFSAGFVPACRQRQQGFQDHAAPRLGSWRWLPDGAATTPSPLHCLESSLRVILPVRPLRFSFVAGPGPSPSPGSSSSFSSSDGEDLRLEPELWQPLPQKKDRLLSYKSPGPVSPCSGGPPTGSSRSNSHAEDPRRAEHRDCSSLSAGVPKDPGPASQLEKRPRAGEEPEGLEPGHRRPSVAARTHRRLLPRALPEPPSKSLLLELPPPAAVSPASSATSLPPPCPCGKPLRQELHSLGAALAEKLDRLAVTLAGLAQEVATMRTHVDRLGRRPRGPGQKGQTSWSWTLPRGPRWANGPGHRYLPYWRQKGPTRPKPKILRGQVEGCRAGDPPGLSRGRGHLMPQLPSDPPPAEISGPNCSPSQQPPSSAPSCQAVLTVYPPFGHTGGHQSPVSPSVPAALPPQMASPPAASADTDPLAAGAAQAGNPDQPKEPNSLLGGVQRAFQEGLWAGEHRDPRWGAH</sequence>
<feature type="compositionally biased region" description="Basic and acidic residues" evidence="1">
    <location>
        <begin position="672"/>
        <end position="685"/>
    </location>
</feature>
<feature type="region of interest" description="Disordered" evidence="1">
    <location>
        <begin position="419"/>
        <end position="477"/>
    </location>
</feature>
<feature type="region of interest" description="Disordered" evidence="1">
    <location>
        <begin position="849"/>
        <end position="1005"/>
    </location>
</feature>
<accession>A0ABM0Q0S5</accession>
<feature type="region of interest" description="Disordered" evidence="1">
    <location>
        <begin position="324"/>
        <end position="404"/>
    </location>
</feature>
<name>A0ABM0Q0S5_GALVR</name>
<feature type="compositionally biased region" description="Low complexity" evidence="1">
    <location>
        <begin position="107"/>
        <end position="117"/>
    </location>
</feature>
<dbReference type="SMART" id="SM01258">
    <property type="entry name" value="KRBA1"/>
    <property type="match status" value="6"/>
</dbReference>
<dbReference type="Proteomes" id="UP000694923">
    <property type="component" value="Unplaced"/>
</dbReference>
<feature type="compositionally biased region" description="Low complexity" evidence="1">
    <location>
        <begin position="934"/>
        <end position="972"/>
    </location>
</feature>
<reference evidence="3" key="1">
    <citation type="submission" date="2025-08" db="UniProtKB">
        <authorList>
            <consortium name="RefSeq"/>
        </authorList>
    </citation>
    <scope>IDENTIFICATION</scope>
</reference>
<dbReference type="PANTHER" id="PTHR22740:SF3">
    <property type="entry name" value="PROTEIN KRBA1"/>
    <property type="match status" value="1"/>
</dbReference>
<proteinExistence type="predicted"/>
<feature type="compositionally biased region" description="Low complexity" evidence="1">
    <location>
        <begin position="616"/>
        <end position="625"/>
    </location>
</feature>
<dbReference type="Pfam" id="PF15287">
    <property type="entry name" value="KRBA1"/>
    <property type="match status" value="6"/>
</dbReference>
<feature type="region of interest" description="Disordered" evidence="1">
    <location>
        <begin position="255"/>
        <end position="293"/>
    </location>
</feature>
<keyword evidence="2" id="KW-1185">Reference proteome</keyword>
<evidence type="ECO:0000313" key="2">
    <source>
        <dbReference type="Proteomes" id="UP000694923"/>
    </source>
</evidence>
<feature type="region of interest" description="Disordered" evidence="1">
    <location>
        <begin position="496"/>
        <end position="540"/>
    </location>
</feature>
<organism evidence="2 3">
    <name type="scientific">Galeopterus variegatus</name>
    <name type="common">Malayan flying lemur</name>
    <name type="synonym">Cynocephalus variegatus</name>
    <dbReference type="NCBI Taxonomy" id="482537"/>
    <lineage>
        <taxon>Eukaryota</taxon>
        <taxon>Metazoa</taxon>
        <taxon>Chordata</taxon>
        <taxon>Craniata</taxon>
        <taxon>Vertebrata</taxon>
        <taxon>Euteleostomi</taxon>
        <taxon>Mammalia</taxon>
        <taxon>Eutheria</taxon>
        <taxon>Euarchontoglires</taxon>
        <taxon>Dermoptera</taxon>
        <taxon>Cynocephalidae</taxon>
        <taxon>Galeopterus</taxon>
    </lineage>
</organism>
<gene>
    <name evidence="3" type="primary">LOC103582061</name>
</gene>
<dbReference type="InterPro" id="IPR029317">
    <property type="entry name" value="KRBA1_rpt"/>
</dbReference>
<feature type="compositionally biased region" description="Polar residues" evidence="1">
    <location>
        <begin position="369"/>
        <end position="383"/>
    </location>
</feature>